<dbReference type="InterPro" id="IPR035948">
    <property type="entry name" value="YwqG-like_sf"/>
</dbReference>
<dbReference type="Proteomes" id="UP001057868">
    <property type="component" value="Unassembled WGS sequence"/>
</dbReference>
<dbReference type="InterPro" id="IPR015315">
    <property type="entry name" value="DUF1963"/>
</dbReference>
<keyword evidence="2" id="KW-1185">Reference proteome</keyword>
<gene>
    <name evidence="1" type="ORF">CFOLD11_12550</name>
</gene>
<proteinExistence type="predicted"/>
<dbReference type="SUPFAM" id="SSF103032">
    <property type="entry name" value="Hypothetical protein YwqG"/>
    <property type="match status" value="1"/>
</dbReference>
<dbReference type="PANTHER" id="PTHR36436">
    <property type="entry name" value="SLL5081 PROTEIN"/>
    <property type="match status" value="1"/>
</dbReference>
<dbReference type="AlphaFoldDB" id="A0A9W5Y0E8"/>
<dbReference type="RefSeq" id="WP_261851436.1">
    <property type="nucleotide sequence ID" value="NZ_BQXY01000001.1"/>
</dbReference>
<dbReference type="EMBL" id="BQXY01000001">
    <property type="protein sequence ID" value="GKU24429.1"/>
    <property type="molecule type" value="Genomic_DNA"/>
</dbReference>
<name>A0A9W5Y0E8_9CLOT</name>
<organism evidence="1 2">
    <name type="scientific">Clostridium folliculivorans</name>
    <dbReference type="NCBI Taxonomy" id="2886038"/>
    <lineage>
        <taxon>Bacteria</taxon>
        <taxon>Bacillati</taxon>
        <taxon>Bacillota</taxon>
        <taxon>Clostridia</taxon>
        <taxon>Eubacteriales</taxon>
        <taxon>Clostridiaceae</taxon>
        <taxon>Clostridium</taxon>
    </lineage>
</organism>
<dbReference type="Gene3D" id="2.30.320.10">
    <property type="entry name" value="YwqG-like"/>
    <property type="match status" value="1"/>
</dbReference>
<reference evidence="1" key="1">
    <citation type="journal article" date="2023" name="Int. J. Syst. Evol. Microbiol.">
        <title>&lt;i&gt;Clostridium folliculivorans&lt;/i&gt; sp. nov., isolated from soil samples of an organic paddy in Japan.</title>
        <authorList>
            <person name="Tazawa J."/>
            <person name="Kobayashi H."/>
            <person name="Tanizawa Y."/>
            <person name="Uchino A."/>
            <person name="Tanaka F."/>
            <person name="Urashima Y."/>
            <person name="Miura S."/>
            <person name="Sakamoto M."/>
            <person name="Ohkuma M."/>
            <person name="Tohno M."/>
        </authorList>
    </citation>
    <scope>NUCLEOTIDE SEQUENCE</scope>
    <source>
        <strain evidence="1">D1-1</strain>
    </source>
</reference>
<evidence type="ECO:0008006" key="3">
    <source>
        <dbReference type="Google" id="ProtNLM"/>
    </source>
</evidence>
<dbReference type="PANTHER" id="PTHR36436:SF6">
    <property type="entry name" value="SLL5081 PROTEIN"/>
    <property type="match status" value="1"/>
</dbReference>
<protein>
    <recommendedName>
        <fullName evidence="3">DUF1963 domain-containing protein</fullName>
    </recommendedName>
</protein>
<evidence type="ECO:0000313" key="2">
    <source>
        <dbReference type="Proteomes" id="UP001057868"/>
    </source>
</evidence>
<sequence>MNSIEILKDKIKKKATLMQIGGFRPDNDLLASWFGRVNFCLPGEDWPTCNGMPMYALCQINLTQLPYVPESLNDLEFLVVFISPNEYPNNDTNGVNWCLRAYKKIEDLVPLKQIVTSSTIKEFQMRGIVIDEDYPCWEDFSDITLQDNLLELTDELEEYYWDNLENVSGFKIGGWPTLIQSEIYWAPYNQHPAKPEYIFQIDSTGKGNWMWGDNGVGYFGRGTKEGHEDEWTIEWQCY</sequence>
<comment type="caution">
    <text evidence="1">The sequence shown here is derived from an EMBL/GenBank/DDBJ whole genome shotgun (WGS) entry which is preliminary data.</text>
</comment>
<dbReference type="Pfam" id="PF09234">
    <property type="entry name" value="DUF1963"/>
    <property type="match status" value="1"/>
</dbReference>
<accession>A0A9W5Y0E8</accession>
<evidence type="ECO:0000313" key="1">
    <source>
        <dbReference type="EMBL" id="GKU24429.1"/>
    </source>
</evidence>